<protein>
    <submittedName>
        <fullName evidence="1">Uncharacterized protein</fullName>
    </submittedName>
</protein>
<comment type="caution">
    <text evidence="1">The sequence shown here is derived from an EMBL/GenBank/DDBJ whole genome shotgun (WGS) entry which is preliminary data.</text>
</comment>
<accession>A0A0F9DAL4</accession>
<dbReference type="EMBL" id="LAZR01042610">
    <property type="protein sequence ID" value="KKL09113.1"/>
    <property type="molecule type" value="Genomic_DNA"/>
</dbReference>
<proteinExistence type="predicted"/>
<dbReference type="AlphaFoldDB" id="A0A0F9DAL4"/>
<organism evidence="1">
    <name type="scientific">marine sediment metagenome</name>
    <dbReference type="NCBI Taxonomy" id="412755"/>
    <lineage>
        <taxon>unclassified sequences</taxon>
        <taxon>metagenomes</taxon>
        <taxon>ecological metagenomes</taxon>
    </lineage>
</organism>
<sequence length="55" mass="6537">MATLAELKGSEVKLRESLSKERVPEFVEDVAWAYKFVKARRRLVERKIGMRKITW</sequence>
<gene>
    <name evidence="1" type="ORF">LCGC14_2569110</name>
</gene>
<reference evidence="1" key="1">
    <citation type="journal article" date="2015" name="Nature">
        <title>Complex archaea that bridge the gap between prokaryotes and eukaryotes.</title>
        <authorList>
            <person name="Spang A."/>
            <person name="Saw J.H."/>
            <person name="Jorgensen S.L."/>
            <person name="Zaremba-Niedzwiedzka K."/>
            <person name="Martijn J."/>
            <person name="Lind A.E."/>
            <person name="van Eijk R."/>
            <person name="Schleper C."/>
            <person name="Guy L."/>
            <person name="Ettema T.J."/>
        </authorList>
    </citation>
    <scope>NUCLEOTIDE SEQUENCE</scope>
</reference>
<evidence type="ECO:0000313" key="1">
    <source>
        <dbReference type="EMBL" id="KKL09113.1"/>
    </source>
</evidence>
<name>A0A0F9DAL4_9ZZZZ</name>